<dbReference type="GO" id="GO:0006355">
    <property type="term" value="P:regulation of DNA-templated transcription"/>
    <property type="evidence" value="ECO:0007669"/>
    <property type="project" value="InterPro"/>
</dbReference>
<dbReference type="SMART" id="SM00349">
    <property type="entry name" value="KRAB"/>
    <property type="match status" value="1"/>
</dbReference>
<dbReference type="Pfam" id="PF01352">
    <property type="entry name" value="KRAB"/>
    <property type="match status" value="1"/>
</dbReference>
<evidence type="ECO:0000313" key="3">
    <source>
        <dbReference type="Proteomes" id="UP000694540"/>
    </source>
</evidence>
<evidence type="ECO:0000259" key="1">
    <source>
        <dbReference type="PROSITE" id="PS50805"/>
    </source>
</evidence>
<protein>
    <recommendedName>
        <fullName evidence="1">KRAB domain-containing protein</fullName>
    </recommendedName>
</protein>
<name>A0A8C3WGK1_9CETA</name>
<dbReference type="Gene3D" id="6.10.140.140">
    <property type="match status" value="1"/>
</dbReference>
<accession>A0A8C3WGK1</accession>
<dbReference type="Proteomes" id="UP000694540">
    <property type="component" value="Unplaced"/>
</dbReference>
<reference evidence="2" key="2">
    <citation type="submission" date="2025-09" db="UniProtKB">
        <authorList>
            <consortium name="Ensembl"/>
        </authorList>
    </citation>
    <scope>IDENTIFICATION</scope>
</reference>
<dbReference type="GeneTree" id="ENSGT01130000281374"/>
<sequence>HPLRWPLTCFCPLWGKGKKRFEPLSLPGSVSVTRPDVAIDFSPEEWKCLDLETYRHLVSLDLVTLLEQKKDDWEWRQ</sequence>
<dbReference type="SUPFAM" id="SSF109640">
    <property type="entry name" value="KRAB domain (Kruppel-associated box)"/>
    <property type="match status" value="1"/>
</dbReference>
<dbReference type="InterPro" id="IPR001909">
    <property type="entry name" value="KRAB"/>
</dbReference>
<keyword evidence="3" id="KW-1185">Reference proteome</keyword>
<organism evidence="2 3">
    <name type="scientific">Catagonus wagneri</name>
    <name type="common">Chacoan peccary</name>
    <dbReference type="NCBI Taxonomy" id="51154"/>
    <lineage>
        <taxon>Eukaryota</taxon>
        <taxon>Metazoa</taxon>
        <taxon>Chordata</taxon>
        <taxon>Craniata</taxon>
        <taxon>Vertebrata</taxon>
        <taxon>Euteleostomi</taxon>
        <taxon>Mammalia</taxon>
        <taxon>Eutheria</taxon>
        <taxon>Laurasiatheria</taxon>
        <taxon>Artiodactyla</taxon>
        <taxon>Suina</taxon>
        <taxon>Tayassuidae</taxon>
        <taxon>Catagonus</taxon>
    </lineage>
</organism>
<dbReference type="InterPro" id="IPR036051">
    <property type="entry name" value="KRAB_dom_sf"/>
</dbReference>
<evidence type="ECO:0000313" key="2">
    <source>
        <dbReference type="Ensembl" id="ENSCWAP00000016166.1"/>
    </source>
</evidence>
<reference evidence="2" key="1">
    <citation type="submission" date="2025-08" db="UniProtKB">
        <authorList>
            <consortium name="Ensembl"/>
        </authorList>
    </citation>
    <scope>IDENTIFICATION</scope>
</reference>
<feature type="domain" description="KRAB" evidence="1">
    <location>
        <begin position="32"/>
        <end position="77"/>
    </location>
</feature>
<dbReference type="Ensembl" id="ENSCWAT00000017540.1">
    <property type="protein sequence ID" value="ENSCWAP00000016166.1"/>
    <property type="gene ID" value="ENSCWAG00000012524.1"/>
</dbReference>
<dbReference type="AlphaFoldDB" id="A0A8C3WGK1"/>
<proteinExistence type="predicted"/>
<dbReference type="PROSITE" id="PS50805">
    <property type="entry name" value="KRAB"/>
    <property type="match status" value="1"/>
</dbReference>